<feature type="signal peptide" evidence="1">
    <location>
        <begin position="1"/>
        <end position="19"/>
    </location>
</feature>
<reference evidence="2" key="4">
    <citation type="submission" date="2023-01" db="EMBL/GenBank/DDBJ databases">
        <title>Draft genome sequence of Methylobacterium brachythecii strain NBRC 107710.</title>
        <authorList>
            <person name="Sun Q."/>
            <person name="Mori K."/>
        </authorList>
    </citation>
    <scope>NUCLEOTIDE SEQUENCE</scope>
    <source>
        <strain evidence="2">NBRC 107710</strain>
    </source>
</reference>
<keyword evidence="1" id="KW-0732">Signal</keyword>
<sequence>MRAAVSIICLALSAATAVAQPRPFTPALTCAAVKGIVARQGAVVLATSAHAYELVFLDSGACRGEVTAVPAFEPALDDPNCFAGYRCQQRNNGNTSGK</sequence>
<comment type="caution">
    <text evidence="3">The sequence shown here is derived from an EMBL/GenBank/DDBJ whole genome shotgun (WGS) entry which is preliminary data.</text>
</comment>
<reference evidence="3 4" key="3">
    <citation type="submission" date="2020-08" db="EMBL/GenBank/DDBJ databases">
        <title>Genomic Encyclopedia of Type Strains, Phase IV (KMG-IV): sequencing the most valuable type-strain genomes for metagenomic binning, comparative biology and taxonomic classification.</title>
        <authorList>
            <person name="Goeker M."/>
        </authorList>
    </citation>
    <scope>NUCLEOTIDE SEQUENCE [LARGE SCALE GENOMIC DNA]</scope>
    <source>
        <strain evidence="3 4">DSM 24105</strain>
    </source>
</reference>
<keyword evidence="5" id="KW-1185">Reference proteome</keyword>
<evidence type="ECO:0000313" key="5">
    <source>
        <dbReference type="Proteomes" id="UP001156881"/>
    </source>
</evidence>
<evidence type="ECO:0000313" key="4">
    <source>
        <dbReference type="Proteomes" id="UP000517759"/>
    </source>
</evidence>
<evidence type="ECO:0000313" key="3">
    <source>
        <dbReference type="EMBL" id="MBB3904146.1"/>
    </source>
</evidence>
<dbReference type="EMBL" id="BSPG01000002">
    <property type="protein sequence ID" value="GLS42889.1"/>
    <property type="molecule type" value="Genomic_DNA"/>
</dbReference>
<dbReference type="RefSeq" id="WP_183507688.1">
    <property type="nucleotide sequence ID" value="NZ_BSPG01000002.1"/>
</dbReference>
<protein>
    <submittedName>
        <fullName evidence="3">Uncharacterized protein</fullName>
    </submittedName>
</protein>
<feature type="chain" id="PRO_5031201275" evidence="1">
    <location>
        <begin position="20"/>
        <end position="98"/>
    </location>
</feature>
<dbReference type="Proteomes" id="UP001156881">
    <property type="component" value="Unassembled WGS sequence"/>
</dbReference>
<name>A0A7W6F8I9_9HYPH</name>
<accession>A0A7W6F8I9</accession>
<proteinExistence type="predicted"/>
<gene>
    <name evidence="2" type="ORF">GCM10007884_08740</name>
    <name evidence="3" type="ORF">GGR33_003660</name>
</gene>
<dbReference type="AlphaFoldDB" id="A0A7W6F8I9"/>
<evidence type="ECO:0000256" key="1">
    <source>
        <dbReference type="SAM" id="SignalP"/>
    </source>
</evidence>
<evidence type="ECO:0000313" key="2">
    <source>
        <dbReference type="EMBL" id="GLS42889.1"/>
    </source>
</evidence>
<reference evidence="2" key="1">
    <citation type="journal article" date="2014" name="Int. J. Syst. Evol. Microbiol.">
        <title>Complete genome of a new Firmicutes species belonging to the dominant human colonic microbiota ('Ruminococcus bicirculans') reveals two chromosomes and a selective capacity to utilize plant glucans.</title>
        <authorList>
            <consortium name="NISC Comparative Sequencing Program"/>
            <person name="Wegmann U."/>
            <person name="Louis P."/>
            <person name="Goesmann A."/>
            <person name="Henrissat B."/>
            <person name="Duncan S.H."/>
            <person name="Flint H.J."/>
        </authorList>
    </citation>
    <scope>NUCLEOTIDE SEQUENCE</scope>
    <source>
        <strain evidence="2">NBRC 107710</strain>
    </source>
</reference>
<reference evidence="5" key="2">
    <citation type="journal article" date="2019" name="Int. J. Syst. Evol. Microbiol.">
        <title>The Global Catalogue of Microorganisms (GCM) 10K type strain sequencing project: providing services to taxonomists for standard genome sequencing and annotation.</title>
        <authorList>
            <consortium name="The Broad Institute Genomics Platform"/>
            <consortium name="The Broad Institute Genome Sequencing Center for Infectious Disease"/>
            <person name="Wu L."/>
            <person name="Ma J."/>
        </authorList>
    </citation>
    <scope>NUCLEOTIDE SEQUENCE [LARGE SCALE GENOMIC DNA]</scope>
    <source>
        <strain evidence="5">NBRC 107710</strain>
    </source>
</reference>
<organism evidence="3 4">
    <name type="scientific">Methylobacterium brachythecii</name>
    <dbReference type="NCBI Taxonomy" id="1176177"/>
    <lineage>
        <taxon>Bacteria</taxon>
        <taxon>Pseudomonadati</taxon>
        <taxon>Pseudomonadota</taxon>
        <taxon>Alphaproteobacteria</taxon>
        <taxon>Hyphomicrobiales</taxon>
        <taxon>Methylobacteriaceae</taxon>
        <taxon>Methylobacterium</taxon>
    </lineage>
</organism>
<dbReference type="Proteomes" id="UP000517759">
    <property type="component" value="Unassembled WGS sequence"/>
</dbReference>
<dbReference type="EMBL" id="JACIDN010000006">
    <property type="protein sequence ID" value="MBB3904146.1"/>
    <property type="molecule type" value="Genomic_DNA"/>
</dbReference>